<proteinExistence type="predicted"/>
<comment type="caution">
    <text evidence="1">The sequence shown here is derived from an EMBL/GenBank/DDBJ whole genome shotgun (WGS) entry which is preliminary data.</text>
</comment>
<dbReference type="Proteomes" id="UP000287651">
    <property type="component" value="Unassembled WGS sequence"/>
</dbReference>
<dbReference type="AlphaFoldDB" id="A0A426XG36"/>
<evidence type="ECO:0000313" key="1">
    <source>
        <dbReference type="EMBL" id="RRT38457.1"/>
    </source>
</evidence>
<protein>
    <submittedName>
        <fullName evidence="1">Uncharacterized protein</fullName>
    </submittedName>
</protein>
<reference evidence="1 2" key="1">
    <citation type="journal article" date="2014" name="Agronomy (Basel)">
        <title>A Draft Genome Sequence for Ensete ventricosum, the Drought-Tolerant Tree Against Hunger.</title>
        <authorList>
            <person name="Harrison J."/>
            <person name="Moore K.A."/>
            <person name="Paszkiewicz K."/>
            <person name="Jones T."/>
            <person name="Grant M."/>
            <person name="Ambacheew D."/>
            <person name="Muzemil S."/>
            <person name="Studholme D.J."/>
        </authorList>
    </citation>
    <scope>NUCLEOTIDE SEQUENCE [LARGE SCALE GENOMIC DNA]</scope>
</reference>
<accession>A0A426XG36</accession>
<dbReference type="EMBL" id="AMZH03021196">
    <property type="protein sequence ID" value="RRT38457.1"/>
    <property type="molecule type" value="Genomic_DNA"/>
</dbReference>
<gene>
    <name evidence="1" type="ORF">B296_00052355</name>
</gene>
<sequence>MASLMVFLRRSSGMFLAIISIPSTKSWRTPDELPPHQEPRPKGWHDLPTVVEVLAERTLSIASPNTCNKTLSSFSTALSMTLRDSRVLMRRRTPPVASCLDRCDGFQGCTFRGLVDL</sequence>
<organism evidence="1 2">
    <name type="scientific">Ensete ventricosum</name>
    <name type="common">Abyssinian banana</name>
    <name type="synonym">Musa ensete</name>
    <dbReference type="NCBI Taxonomy" id="4639"/>
    <lineage>
        <taxon>Eukaryota</taxon>
        <taxon>Viridiplantae</taxon>
        <taxon>Streptophyta</taxon>
        <taxon>Embryophyta</taxon>
        <taxon>Tracheophyta</taxon>
        <taxon>Spermatophyta</taxon>
        <taxon>Magnoliopsida</taxon>
        <taxon>Liliopsida</taxon>
        <taxon>Zingiberales</taxon>
        <taxon>Musaceae</taxon>
        <taxon>Ensete</taxon>
    </lineage>
</organism>
<evidence type="ECO:0000313" key="2">
    <source>
        <dbReference type="Proteomes" id="UP000287651"/>
    </source>
</evidence>
<name>A0A426XG36_ENSVE</name>